<gene>
    <name evidence="2" type="ORF">GGR16_002261</name>
</gene>
<dbReference type="InterPro" id="IPR029060">
    <property type="entry name" value="PIN-like_dom_sf"/>
</dbReference>
<sequence>MTSPTKVYCDTNIFIAAMEMQGGLSDQAWQVLDAVDEGRLVAVTSELSLAEVLVKPLAARDRKLADSYEGLIASRSCFEVLAVERAVLVRAASLRADRPGLKLPDAIHVATALSGECRFFPTTDKRLAVPPPLTALDLGPHLLQKIVRGAP</sequence>
<comment type="caution">
    <text evidence="2">The sequence shown here is derived from an EMBL/GenBank/DDBJ whole genome shotgun (WGS) entry which is preliminary data.</text>
</comment>
<dbReference type="Proteomes" id="UP000577362">
    <property type="component" value="Unassembled WGS sequence"/>
</dbReference>
<proteinExistence type="predicted"/>
<dbReference type="RefSeq" id="WP_183316639.1">
    <property type="nucleotide sequence ID" value="NZ_JACIEN010000002.1"/>
</dbReference>
<evidence type="ECO:0000313" key="2">
    <source>
        <dbReference type="EMBL" id="MBB4017232.1"/>
    </source>
</evidence>
<feature type="domain" description="PIN" evidence="1">
    <location>
        <begin position="7"/>
        <end position="128"/>
    </location>
</feature>
<dbReference type="InterPro" id="IPR002716">
    <property type="entry name" value="PIN_dom"/>
</dbReference>
<dbReference type="AlphaFoldDB" id="A0A840BZT1"/>
<dbReference type="Gene3D" id="3.40.50.1010">
    <property type="entry name" value="5'-nuclease"/>
    <property type="match status" value="1"/>
</dbReference>
<dbReference type="EMBL" id="JACIEN010000002">
    <property type="protein sequence ID" value="MBB4017232.1"/>
    <property type="molecule type" value="Genomic_DNA"/>
</dbReference>
<organism evidence="2 3">
    <name type="scientific">Chelatococcus caeni</name>
    <dbReference type="NCBI Taxonomy" id="1348468"/>
    <lineage>
        <taxon>Bacteria</taxon>
        <taxon>Pseudomonadati</taxon>
        <taxon>Pseudomonadota</taxon>
        <taxon>Alphaproteobacteria</taxon>
        <taxon>Hyphomicrobiales</taxon>
        <taxon>Chelatococcaceae</taxon>
        <taxon>Chelatococcus</taxon>
    </lineage>
</organism>
<reference evidence="2 3" key="1">
    <citation type="submission" date="2020-08" db="EMBL/GenBank/DDBJ databases">
        <title>Genomic Encyclopedia of Type Strains, Phase IV (KMG-IV): sequencing the most valuable type-strain genomes for metagenomic binning, comparative biology and taxonomic classification.</title>
        <authorList>
            <person name="Goeker M."/>
        </authorList>
    </citation>
    <scope>NUCLEOTIDE SEQUENCE [LARGE SCALE GENOMIC DNA]</scope>
    <source>
        <strain evidence="2 3">DSM 103737</strain>
    </source>
</reference>
<name>A0A840BZT1_9HYPH</name>
<accession>A0A840BZT1</accession>
<protein>
    <submittedName>
        <fullName evidence="2">Putative nucleic acid-binding protein</fullName>
    </submittedName>
</protein>
<keyword evidence="3" id="KW-1185">Reference proteome</keyword>
<dbReference type="SUPFAM" id="SSF88723">
    <property type="entry name" value="PIN domain-like"/>
    <property type="match status" value="1"/>
</dbReference>
<evidence type="ECO:0000313" key="3">
    <source>
        <dbReference type="Proteomes" id="UP000577362"/>
    </source>
</evidence>
<evidence type="ECO:0000259" key="1">
    <source>
        <dbReference type="Pfam" id="PF01850"/>
    </source>
</evidence>
<dbReference type="Pfam" id="PF01850">
    <property type="entry name" value="PIN"/>
    <property type="match status" value="1"/>
</dbReference>